<dbReference type="Gene3D" id="1.10.260.40">
    <property type="entry name" value="lambda repressor-like DNA-binding domains"/>
    <property type="match status" value="1"/>
</dbReference>
<name>A0ABS7DY27_9GAMM</name>
<organism evidence="1 2">
    <name type="scientific">Shewanella nanhaiensis</name>
    <dbReference type="NCBI Taxonomy" id="2864872"/>
    <lineage>
        <taxon>Bacteria</taxon>
        <taxon>Pseudomonadati</taxon>
        <taxon>Pseudomonadota</taxon>
        <taxon>Gammaproteobacteria</taxon>
        <taxon>Alteromonadales</taxon>
        <taxon>Shewanellaceae</taxon>
        <taxon>Shewanella</taxon>
    </lineage>
</organism>
<protein>
    <submittedName>
        <fullName evidence="1">XRE family transcriptional regulator</fullName>
    </submittedName>
</protein>
<dbReference type="InterPro" id="IPR010982">
    <property type="entry name" value="Lambda_DNA-bd_dom_sf"/>
</dbReference>
<reference evidence="1 2" key="1">
    <citation type="submission" date="2021-07" db="EMBL/GenBank/DDBJ databases">
        <title>Shewanella sp. nov, isolated from SCS.</title>
        <authorList>
            <person name="Cao W.R."/>
        </authorList>
    </citation>
    <scope>NUCLEOTIDE SEQUENCE [LARGE SCALE GENOMIC DNA]</scope>
    <source>
        <strain evidence="1 2">NR704-98</strain>
    </source>
</reference>
<keyword evidence="2" id="KW-1185">Reference proteome</keyword>
<comment type="caution">
    <text evidence="1">The sequence shown here is derived from an EMBL/GenBank/DDBJ whole genome shotgun (WGS) entry which is preliminary data.</text>
</comment>
<proteinExistence type="predicted"/>
<dbReference type="RefSeq" id="WP_220108038.1">
    <property type="nucleotide sequence ID" value="NZ_JAHZST010000001.1"/>
</dbReference>
<gene>
    <name evidence="1" type="ORF">K0625_01520</name>
</gene>
<evidence type="ECO:0000313" key="2">
    <source>
        <dbReference type="Proteomes" id="UP001195963"/>
    </source>
</evidence>
<sequence>MELFSLLLKIRNELNFTQAEMVEKLSLYHKVFANLDLITYSRWERGVSMPSSLRIIHLLSFAQYDVMRYLIKLDLKLSKTKSNLMTRLEAHAYDQQALIQTAYYTDVGGVFNTYSGSNPLTDLDRLEKICESSGRFFKLEQIELEERCRRSIELQKSGALHIVTCEGQDERMYAHALISVHNLSERDRLRSQFKDFYDIPRDAKICGEKVVFVHSVMRFNFQWWEYNCFQLLKVLFNDPEIKELFLIVRDKNAEQLYSSFGFKVEVEADMESESPFASIPKLISIERDDFLSHHGVIAWLKSHADLIKH</sequence>
<dbReference type="Proteomes" id="UP001195963">
    <property type="component" value="Unassembled WGS sequence"/>
</dbReference>
<dbReference type="EMBL" id="JAHZST010000001">
    <property type="protein sequence ID" value="MBW8182330.1"/>
    <property type="molecule type" value="Genomic_DNA"/>
</dbReference>
<accession>A0ABS7DY27</accession>
<evidence type="ECO:0000313" key="1">
    <source>
        <dbReference type="EMBL" id="MBW8182330.1"/>
    </source>
</evidence>